<comment type="caution">
    <text evidence="2">The sequence shown here is derived from an EMBL/GenBank/DDBJ whole genome shotgun (WGS) entry which is preliminary data.</text>
</comment>
<dbReference type="Proteomes" id="UP001169760">
    <property type="component" value="Unassembled WGS sequence"/>
</dbReference>
<dbReference type="InterPro" id="IPR052058">
    <property type="entry name" value="Alcohol_O-acetyltransferase"/>
</dbReference>
<dbReference type="GO" id="GO:0003824">
    <property type="term" value="F:catalytic activity"/>
    <property type="evidence" value="ECO:0007669"/>
    <property type="project" value="InterPro"/>
</dbReference>
<dbReference type="RefSeq" id="WP_303493290.1">
    <property type="nucleotide sequence ID" value="NZ_JAUOPB010000010.1"/>
</dbReference>
<organism evidence="2 3">
    <name type="scientific">Saccharophagus degradans</name>
    <dbReference type="NCBI Taxonomy" id="86304"/>
    <lineage>
        <taxon>Bacteria</taxon>
        <taxon>Pseudomonadati</taxon>
        <taxon>Pseudomonadota</taxon>
        <taxon>Gammaproteobacteria</taxon>
        <taxon>Cellvibrionales</taxon>
        <taxon>Cellvibrionaceae</taxon>
        <taxon>Saccharophagus</taxon>
    </lineage>
</organism>
<feature type="domain" description="Condensation" evidence="1">
    <location>
        <begin position="37"/>
        <end position="157"/>
    </location>
</feature>
<reference evidence="2" key="1">
    <citation type="submission" date="2023-07" db="EMBL/GenBank/DDBJ databases">
        <title>Genome content predicts the carbon catabolic preferences of heterotrophic bacteria.</title>
        <authorList>
            <person name="Gralka M."/>
        </authorList>
    </citation>
    <scope>NUCLEOTIDE SEQUENCE</scope>
    <source>
        <strain evidence="2">I3M17_2</strain>
    </source>
</reference>
<evidence type="ECO:0000313" key="3">
    <source>
        <dbReference type="Proteomes" id="UP001169760"/>
    </source>
</evidence>
<dbReference type="Gene3D" id="3.30.559.10">
    <property type="entry name" value="Chloramphenicol acetyltransferase-like domain"/>
    <property type="match status" value="1"/>
</dbReference>
<sequence>MSVSNKSNTVIRALGSIETRMALFHGNLNGSTQGTQTIDFEADIDASIFYEAVNALYKKYVPLRCTIKREENELYFYRDADLNRIDVNYIEVNTIQEKDKLVRLALDDKIEASISLWKISLVKLTSQASYTLIFSAHHAIIDANGMHHIAQSFFDFIASKITGTNYFDNSEVDLPLAVDALLREQTFAPKAEQSTARDFDTACPLESRSTHWQQLKLDTVFMGKLNTQLAKDNIKFHSIVSAAMCIAMQKTQFIQTPFPFGTAVSLRFLQDSQPSYFNPLGCYMSIASNLIEDSELDVTQLAIKYDRALMHKIMTTCLTKSPIDINQVDAGTKQIATLHSFAQGVGITNMGDINIRSPHPSVLLTDYTMLANRVAGNFSIVAHCYAFNNVQTVSLVYPHPILAGEHVKEVVNEMLLLLEDYCAQANTNNSLHNKTTVPA</sequence>
<gene>
    <name evidence="2" type="ORF">Q4521_14575</name>
</gene>
<dbReference type="SUPFAM" id="SSF52777">
    <property type="entry name" value="CoA-dependent acyltransferases"/>
    <property type="match status" value="2"/>
</dbReference>
<evidence type="ECO:0000313" key="2">
    <source>
        <dbReference type="EMBL" id="MDO6423704.1"/>
    </source>
</evidence>
<dbReference type="AlphaFoldDB" id="A0AAW7X7Z8"/>
<dbReference type="PANTHER" id="PTHR28037">
    <property type="entry name" value="ALCOHOL O-ACETYLTRANSFERASE 1-RELATED"/>
    <property type="match status" value="1"/>
</dbReference>
<proteinExistence type="predicted"/>
<dbReference type="InterPro" id="IPR001242">
    <property type="entry name" value="Condensation_dom"/>
</dbReference>
<dbReference type="Pfam" id="PF00668">
    <property type="entry name" value="Condensation"/>
    <property type="match status" value="1"/>
</dbReference>
<dbReference type="InterPro" id="IPR023213">
    <property type="entry name" value="CAT-like_dom_sf"/>
</dbReference>
<name>A0AAW7X7Z8_9GAMM</name>
<dbReference type="PANTHER" id="PTHR28037:SF1">
    <property type="entry name" value="ALCOHOL O-ACETYLTRANSFERASE 1-RELATED"/>
    <property type="match status" value="1"/>
</dbReference>
<dbReference type="EMBL" id="JAUOPB010000010">
    <property type="protein sequence ID" value="MDO6423704.1"/>
    <property type="molecule type" value="Genomic_DNA"/>
</dbReference>
<protein>
    <submittedName>
        <fullName evidence="2">Condensation domain-containing protein</fullName>
    </submittedName>
</protein>
<accession>A0AAW7X7Z8</accession>
<evidence type="ECO:0000259" key="1">
    <source>
        <dbReference type="Pfam" id="PF00668"/>
    </source>
</evidence>
<dbReference type="Gene3D" id="3.30.559.30">
    <property type="entry name" value="Nonribosomal peptide synthetase, condensation domain"/>
    <property type="match status" value="1"/>
</dbReference>